<protein>
    <recommendedName>
        <fullName evidence="8">Transcription factor domain-containing protein</fullName>
    </recommendedName>
</protein>
<evidence type="ECO:0000256" key="2">
    <source>
        <dbReference type="ARBA" id="ARBA00022833"/>
    </source>
</evidence>
<dbReference type="Proteomes" id="UP001140513">
    <property type="component" value="Unassembled WGS sequence"/>
</dbReference>
<dbReference type="PANTHER" id="PTHR47660">
    <property type="entry name" value="TRANSCRIPTION FACTOR WITH C2H2 AND ZN(2)-CYS(6) DNA BINDING DOMAIN (EUROFUNG)-RELATED-RELATED"/>
    <property type="match status" value="1"/>
</dbReference>
<dbReference type="OrthoDB" id="3798201at2759"/>
<evidence type="ECO:0000313" key="7">
    <source>
        <dbReference type="Proteomes" id="UP001140513"/>
    </source>
</evidence>
<keyword evidence="7" id="KW-1185">Reference proteome</keyword>
<evidence type="ECO:0000256" key="3">
    <source>
        <dbReference type="ARBA" id="ARBA00023015"/>
    </source>
</evidence>
<dbReference type="RefSeq" id="XP_056071298.1">
    <property type="nucleotide sequence ID" value="XM_056214031.1"/>
</dbReference>
<evidence type="ECO:0008006" key="8">
    <source>
        <dbReference type="Google" id="ProtNLM"/>
    </source>
</evidence>
<proteinExistence type="predicted"/>
<comment type="caution">
    <text evidence="6">The sequence shown here is derived from an EMBL/GenBank/DDBJ whole genome shotgun (WGS) entry which is preliminary data.</text>
</comment>
<sequence length="190" mass="21237">MNEFSLGESIAALQSIMLYGIMRVTISGRSYSEINSSIVRTMEKLSFRWSALTATPFSTRHTRDTRPTWEEWICEETRRRISVTCFLLALTIGNDPSNPIVNPNNHILPASKALWEARTRAAWERLYVQQQTSDSAPRLETVGDFIIAKLGGVGRSKSDMSADLVDDMIGKWYAEMDGLGMMLAAVVASL</sequence>
<keyword evidence="5" id="KW-0539">Nucleus</keyword>
<accession>A0A9W8XL53</accession>
<organism evidence="6 7">
    <name type="scientific">Didymosphaeria variabile</name>
    <dbReference type="NCBI Taxonomy" id="1932322"/>
    <lineage>
        <taxon>Eukaryota</taxon>
        <taxon>Fungi</taxon>
        <taxon>Dikarya</taxon>
        <taxon>Ascomycota</taxon>
        <taxon>Pezizomycotina</taxon>
        <taxon>Dothideomycetes</taxon>
        <taxon>Pleosporomycetidae</taxon>
        <taxon>Pleosporales</taxon>
        <taxon>Massarineae</taxon>
        <taxon>Didymosphaeriaceae</taxon>
        <taxon>Didymosphaeria</taxon>
    </lineage>
</organism>
<evidence type="ECO:0000313" key="6">
    <source>
        <dbReference type="EMBL" id="KAJ4353524.1"/>
    </source>
</evidence>
<keyword evidence="1" id="KW-0479">Metal-binding</keyword>
<dbReference type="GeneID" id="80908784"/>
<reference evidence="6" key="1">
    <citation type="submission" date="2022-10" db="EMBL/GenBank/DDBJ databases">
        <title>Tapping the CABI collections for fungal endophytes: first genome assemblies for Collariella, Neodidymelliopsis, Ascochyta clinopodiicola, Didymella pomorum, Didymosphaeria variabile, Neocosmospora piperis and Neocucurbitaria cava.</title>
        <authorList>
            <person name="Hill R."/>
        </authorList>
    </citation>
    <scope>NUCLEOTIDE SEQUENCE</scope>
    <source>
        <strain evidence="6">IMI 356815</strain>
    </source>
</reference>
<dbReference type="PANTHER" id="PTHR47660:SF3">
    <property type="entry name" value="FINGER DOMAIN PROTEIN, PUTATIVE (AFU_ORTHOLOGUE AFUA_4G03310)-RELATED"/>
    <property type="match status" value="1"/>
</dbReference>
<dbReference type="EMBL" id="JAPEUX010000004">
    <property type="protein sequence ID" value="KAJ4353524.1"/>
    <property type="molecule type" value="Genomic_DNA"/>
</dbReference>
<evidence type="ECO:0000256" key="5">
    <source>
        <dbReference type="ARBA" id="ARBA00023242"/>
    </source>
</evidence>
<keyword evidence="2" id="KW-0862">Zinc</keyword>
<gene>
    <name evidence="6" type="ORF">N0V89_005254</name>
</gene>
<keyword evidence="3" id="KW-0805">Transcription regulation</keyword>
<evidence type="ECO:0000256" key="4">
    <source>
        <dbReference type="ARBA" id="ARBA00023163"/>
    </source>
</evidence>
<dbReference type="GO" id="GO:0046872">
    <property type="term" value="F:metal ion binding"/>
    <property type="evidence" value="ECO:0007669"/>
    <property type="project" value="UniProtKB-KW"/>
</dbReference>
<evidence type="ECO:0000256" key="1">
    <source>
        <dbReference type="ARBA" id="ARBA00022723"/>
    </source>
</evidence>
<keyword evidence="4" id="KW-0804">Transcription</keyword>
<dbReference type="AlphaFoldDB" id="A0A9W8XL53"/>
<name>A0A9W8XL53_9PLEO</name>